<name>A0AAV4UUV7_CAEEX</name>
<proteinExistence type="predicted"/>
<accession>A0AAV4UUV7</accession>
<evidence type="ECO:0000313" key="3">
    <source>
        <dbReference type="Proteomes" id="UP001054945"/>
    </source>
</evidence>
<feature type="compositionally biased region" description="Basic and acidic residues" evidence="1">
    <location>
        <begin position="1"/>
        <end position="10"/>
    </location>
</feature>
<comment type="caution">
    <text evidence="2">The sequence shown here is derived from an EMBL/GenBank/DDBJ whole genome shotgun (WGS) entry which is preliminary data.</text>
</comment>
<organism evidence="2 3">
    <name type="scientific">Caerostris extrusa</name>
    <name type="common">Bark spider</name>
    <name type="synonym">Caerostris bankana</name>
    <dbReference type="NCBI Taxonomy" id="172846"/>
    <lineage>
        <taxon>Eukaryota</taxon>
        <taxon>Metazoa</taxon>
        <taxon>Ecdysozoa</taxon>
        <taxon>Arthropoda</taxon>
        <taxon>Chelicerata</taxon>
        <taxon>Arachnida</taxon>
        <taxon>Araneae</taxon>
        <taxon>Araneomorphae</taxon>
        <taxon>Entelegynae</taxon>
        <taxon>Araneoidea</taxon>
        <taxon>Araneidae</taxon>
        <taxon>Caerostris</taxon>
    </lineage>
</organism>
<evidence type="ECO:0000313" key="2">
    <source>
        <dbReference type="EMBL" id="GIY61514.1"/>
    </source>
</evidence>
<keyword evidence="3" id="KW-1185">Reference proteome</keyword>
<feature type="region of interest" description="Disordered" evidence="1">
    <location>
        <begin position="1"/>
        <end position="21"/>
    </location>
</feature>
<reference evidence="2 3" key="1">
    <citation type="submission" date="2021-06" db="EMBL/GenBank/DDBJ databases">
        <title>Caerostris extrusa draft genome.</title>
        <authorList>
            <person name="Kono N."/>
            <person name="Arakawa K."/>
        </authorList>
    </citation>
    <scope>NUCLEOTIDE SEQUENCE [LARGE SCALE GENOMIC DNA]</scope>
</reference>
<evidence type="ECO:0000256" key="1">
    <source>
        <dbReference type="SAM" id="MobiDB-lite"/>
    </source>
</evidence>
<dbReference type="EMBL" id="BPLR01013477">
    <property type="protein sequence ID" value="GIY61514.1"/>
    <property type="molecule type" value="Genomic_DNA"/>
</dbReference>
<sequence length="99" mass="10973">MTVAADERSWEQSPTTNCCDLKNATDEPAVDRYGAMPFLHQACQPKISNGLRYSGVGQLQRFDCVLQTVVNRNIDGPTELSFNNWGLLWTMAISPVGQP</sequence>
<dbReference type="Proteomes" id="UP001054945">
    <property type="component" value="Unassembled WGS sequence"/>
</dbReference>
<gene>
    <name evidence="2" type="ORF">CEXT_343851</name>
</gene>
<dbReference type="AlphaFoldDB" id="A0AAV4UUV7"/>
<protein>
    <submittedName>
        <fullName evidence="2">Uncharacterized protein</fullName>
    </submittedName>
</protein>